<keyword evidence="8" id="KW-0808">Transferase</keyword>
<dbReference type="Pfam" id="PF00482">
    <property type="entry name" value="T2SSF"/>
    <property type="match status" value="2"/>
</dbReference>
<dbReference type="SUPFAM" id="SSF52540">
    <property type="entry name" value="P-loop containing nucleoside triphosphate hydrolases"/>
    <property type="match status" value="1"/>
</dbReference>
<evidence type="ECO:0000313" key="21">
    <source>
        <dbReference type="Proteomes" id="UP000601435"/>
    </source>
</evidence>
<dbReference type="NCBIfam" id="TIGR02538">
    <property type="entry name" value="type_IV_pilB"/>
    <property type="match status" value="1"/>
</dbReference>
<feature type="transmembrane region" description="Helical" evidence="18">
    <location>
        <begin position="693"/>
        <end position="713"/>
    </location>
</feature>
<feature type="compositionally biased region" description="Acidic residues" evidence="17">
    <location>
        <begin position="156"/>
        <end position="180"/>
    </location>
</feature>
<dbReference type="AlphaFoldDB" id="A0A813AIY8"/>
<evidence type="ECO:0000256" key="17">
    <source>
        <dbReference type="SAM" id="MobiDB-lite"/>
    </source>
</evidence>
<dbReference type="GO" id="GO:0032259">
    <property type="term" value="P:methylation"/>
    <property type="evidence" value="ECO:0007669"/>
    <property type="project" value="UniProtKB-KW"/>
</dbReference>
<feature type="transmembrane region" description="Helical" evidence="18">
    <location>
        <begin position="899"/>
        <end position="919"/>
    </location>
</feature>
<dbReference type="InterPro" id="IPR014032">
    <property type="entry name" value="Peptidase_A24A_bac"/>
</dbReference>
<dbReference type="InterPro" id="IPR027417">
    <property type="entry name" value="P-loop_NTPase"/>
</dbReference>
<evidence type="ECO:0000256" key="16">
    <source>
        <dbReference type="ARBA" id="ARBA00023268"/>
    </source>
</evidence>
<evidence type="ECO:0000256" key="8">
    <source>
        <dbReference type="ARBA" id="ARBA00022679"/>
    </source>
</evidence>
<dbReference type="FunFam" id="1.20.120.1220:FF:000001">
    <property type="entry name" value="Type 4 prepilin-like proteins leader peptide-processing enzyme"/>
    <property type="match status" value="1"/>
</dbReference>
<dbReference type="EMBL" id="CAJNJA010060140">
    <property type="protein sequence ID" value="CAE7869765.1"/>
    <property type="molecule type" value="Genomic_DNA"/>
</dbReference>
<comment type="caution">
    <text evidence="20">The sequence shown here is derived from an EMBL/GenBank/DDBJ whole genome shotgun (WGS) entry which is preliminary data.</text>
</comment>
<proteinExistence type="predicted"/>
<dbReference type="PROSITE" id="PS00662">
    <property type="entry name" value="T2SP_E"/>
    <property type="match status" value="1"/>
</dbReference>
<feature type="region of interest" description="Disordered" evidence="17">
    <location>
        <begin position="154"/>
        <end position="186"/>
    </location>
</feature>
<keyword evidence="13" id="KW-0067">ATP-binding</keyword>
<dbReference type="InterPro" id="IPR001482">
    <property type="entry name" value="T2SS/T4SS_dom"/>
</dbReference>
<feature type="domain" description="Bacterial type II secretion system protein E" evidence="19">
    <location>
        <begin position="390"/>
        <end position="404"/>
    </location>
</feature>
<evidence type="ECO:0000256" key="12">
    <source>
        <dbReference type="ARBA" id="ARBA00022801"/>
    </source>
</evidence>
<feature type="transmembrane region" description="Helical" evidence="18">
    <location>
        <begin position="925"/>
        <end position="944"/>
    </location>
</feature>
<evidence type="ECO:0000256" key="10">
    <source>
        <dbReference type="ARBA" id="ARBA00022692"/>
    </source>
</evidence>
<dbReference type="FunFam" id="1.20.81.30:FF:000001">
    <property type="entry name" value="Type II secretion system protein F"/>
    <property type="match status" value="2"/>
</dbReference>
<evidence type="ECO:0000256" key="3">
    <source>
        <dbReference type="ARBA" id="ARBA00022475"/>
    </source>
</evidence>
<dbReference type="PANTHER" id="PTHR30258:SF1">
    <property type="entry name" value="PROTEIN TRANSPORT PROTEIN HOFB HOMOLOG"/>
    <property type="match status" value="1"/>
</dbReference>
<dbReference type="InterPro" id="IPR013374">
    <property type="entry name" value="ATPase_typ4_pilus-assembl_PilB"/>
</dbReference>
<comment type="subcellular location">
    <subcellularLocation>
        <location evidence="1">Cell inner membrane</location>
        <topology evidence="1">Multi-pass membrane protein</topology>
    </subcellularLocation>
    <subcellularLocation>
        <location evidence="2">Cytoplasm</location>
    </subcellularLocation>
</comment>
<keyword evidence="12" id="KW-0378">Hydrolase</keyword>
<dbReference type="Gene3D" id="3.30.300.160">
    <property type="entry name" value="Type II secretion system, protein E, N-terminal domain"/>
    <property type="match status" value="1"/>
</dbReference>
<feature type="transmembrane region" description="Helical" evidence="18">
    <location>
        <begin position="1131"/>
        <end position="1154"/>
    </location>
</feature>
<evidence type="ECO:0000313" key="20">
    <source>
        <dbReference type="EMBL" id="CAE7869765.1"/>
    </source>
</evidence>
<dbReference type="Pfam" id="PF06750">
    <property type="entry name" value="A24_N_bact"/>
    <property type="match status" value="1"/>
</dbReference>
<keyword evidence="14 18" id="KW-1133">Transmembrane helix</keyword>
<dbReference type="SUPFAM" id="SSF160246">
    <property type="entry name" value="EspE N-terminal domain-like"/>
    <property type="match status" value="1"/>
</dbReference>
<evidence type="ECO:0000256" key="6">
    <source>
        <dbReference type="ARBA" id="ARBA00022603"/>
    </source>
</evidence>
<dbReference type="PRINTS" id="PR00864">
    <property type="entry name" value="PREPILNPTASE"/>
</dbReference>
<dbReference type="Gene3D" id="3.30.450.90">
    <property type="match status" value="1"/>
</dbReference>
<keyword evidence="16" id="KW-0511">Multifunctional enzyme</keyword>
<dbReference type="Proteomes" id="UP000601435">
    <property type="component" value="Unassembled WGS sequence"/>
</dbReference>
<dbReference type="Pfam" id="PF00437">
    <property type="entry name" value="T2SSE"/>
    <property type="match status" value="1"/>
</dbReference>
<organism evidence="20 21">
    <name type="scientific">Symbiodinium necroappetens</name>
    <dbReference type="NCBI Taxonomy" id="1628268"/>
    <lineage>
        <taxon>Eukaryota</taxon>
        <taxon>Sar</taxon>
        <taxon>Alveolata</taxon>
        <taxon>Dinophyceae</taxon>
        <taxon>Suessiales</taxon>
        <taxon>Symbiodiniaceae</taxon>
        <taxon>Symbiodinium</taxon>
    </lineage>
</organism>
<keyword evidence="10 18" id="KW-0812">Transmembrane</keyword>
<keyword evidence="7" id="KW-0645">Protease</keyword>
<keyword evidence="5" id="KW-0997">Cell inner membrane</keyword>
<dbReference type="GO" id="GO:0008168">
    <property type="term" value="F:methyltransferase activity"/>
    <property type="evidence" value="ECO:0007669"/>
    <property type="project" value="UniProtKB-KW"/>
</dbReference>
<evidence type="ECO:0000259" key="19">
    <source>
        <dbReference type="PROSITE" id="PS00662"/>
    </source>
</evidence>
<evidence type="ECO:0000256" key="2">
    <source>
        <dbReference type="ARBA" id="ARBA00004496"/>
    </source>
</evidence>
<dbReference type="InterPro" id="IPR001992">
    <property type="entry name" value="T2SS_GspF/T4SS_PilC_CS"/>
</dbReference>
<dbReference type="GO" id="GO:0005737">
    <property type="term" value="C:cytoplasm"/>
    <property type="evidence" value="ECO:0007669"/>
    <property type="project" value="UniProtKB-SubCell"/>
</dbReference>
<dbReference type="InterPro" id="IPR000045">
    <property type="entry name" value="Prepilin_IV_endopep_pep"/>
</dbReference>
<keyword evidence="11" id="KW-0547">Nucleotide-binding</keyword>
<feature type="transmembrane region" description="Helical" evidence="18">
    <location>
        <begin position="743"/>
        <end position="760"/>
    </location>
</feature>
<dbReference type="InterPro" id="IPR037257">
    <property type="entry name" value="T2SS_E_N_sf"/>
</dbReference>
<evidence type="ECO:0000256" key="5">
    <source>
        <dbReference type="ARBA" id="ARBA00022519"/>
    </source>
</evidence>
<evidence type="ECO:0000256" key="9">
    <source>
        <dbReference type="ARBA" id="ARBA00022691"/>
    </source>
</evidence>
<dbReference type="PROSITE" id="PS00874">
    <property type="entry name" value="T2SP_F"/>
    <property type="match status" value="1"/>
</dbReference>
<dbReference type="GO" id="GO:0005886">
    <property type="term" value="C:plasma membrane"/>
    <property type="evidence" value="ECO:0007669"/>
    <property type="project" value="UniProtKB-SubCell"/>
</dbReference>
<keyword evidence="21" id="KW-1185">Reference proteome</keyword>
<feature type="transmembrane region" description="Helical" evidence="18">
    <location>
        <begin position="1175"/>
        <end position="1195"/>
    </location>
</feature>
<evidence type="ECO:0000256" key="1">
    <source>
        <dbReference type="ARBA" id="ARBA00004429"/>
    </source>
</evidence>
<reference evidence="20" key="1">
    <citation type="submission" date="2021-02" db="EMBL/GenBank/DDBJ databases">
        <authorList>
            <person name="Dougan E. K."/>
            <person name="Rhodes N."/>
            <person name="Thang M."/>
            <person name="Chan C."/>
        </authorList>
    </citation>
    <scope>NUCLEOTIDE SEQUENCE</scope>
</reference>
<feature type="transmembrane region" description="Helical" evidence="18">
    <location>
        <begin position="1024"/>
        <end position="1057"/>
    </location>
</feature>
<dbReference type="PANTHER" id="PTHR30258">
    <property type="entry name" value="TYPE II SECRETION SYSTEM PROTEIN GSPE-RELATED"/>
    <property type="match status" value="1"/>
</dbReference>
<keyword evidence="4" id="KW-0963">Cytoplasm</keyword>
<evidence type="ECO:0000256" key="4">
    <source>
        <dbReference type="ARBA" id="ARBA00022490"/>
    </source>
</evidence>
<gene>
    <name evidence="20" type="primary">pilB</name>
    <name evidence="20" type="ORF">SNEC2469_LOCUS28048</name>
</gene>
<dbReference type="OrthoDB" id="439827at2759"/>
<dbReference type="FunFam" id="3.30.450.90:FF:000001">
    <property type="entry name" value="Type II secretion system ATPase GspE"/>
    <property type="match status" value="1"/>
</dbReference>
<evidence type="ECO:0000256" key="15">
    <source>
        <dbReference type="ARBA" id="ARBA00023136"/>
    </source>
</evidence>
<dbReference type="Gene3D" id="1.20.120.1220">
    <property type="match status" value="1"/>
</dbReference>
<keyword evidence="9" id="KW-0949">S-adenosyl-L-methionine</keyword>
<evidence type="ECO:0000256" key="7">
    <source>
        <dbReference type="ARBA" id="ARBA00022670"/>
    </source>
</evidence>
<feature type="transmembrane region" description="Helical" evidence="18">
    <location>
        <begin position="1093"/>
        <end position="1111"/>
    </location>
</feature>
<dbReference type="Gene3D" id="3.40.50.300">
    <property type="entry name" value="P-loop containing nucleotide triphosphate hydrolases"/>
    <property type="match status" value="1"/>
</dbReference>
<dbReference type="GO" id="GO:0016887">
    <property type="term" value="F:ATP hydrolysis activity"/>
    <property type="evidence" value="ECO:0007669"/>
    <property type="project" value="InterPro"/>
</dbReference>
<keyword evidence="3" id="KW-1003">Cell membrane</keyword>
<dbReference type="CDD" id="cd01129">
    <property type="entry name" value="PulE-GspE-like"/>
    <property type="match status" value="1"/>
</dbReference>
<dbReference type="InterPro" id="IPR007831">
    <property type="entry name" value="T2SS_GspE_N"/>
</dbReference>
<evidence type="ECO:0000256" key="14">
    <source>
        <dbReference type="ARBA" id="ARBA00022989"/>
    </source>
</evidence>
<evidence type="ECO:0000256" key="13">
    <source>
        <dbReference type="ARBA" id="ARBA00022840"/>
    </source>
</evidence>
<protein>
    <submittedName>
        <fullName evidence="20">PilB protein</fullName>
    </submittedName>
</protein>
<dbReference type="Pfam" id="PF01478">
    <property type="entry name" value="Peptidase_A24"/>
    <property type="match status" value="1"/>
</dbReference>
<dbReference type="InterPro" id="IPR042094">
    <property type="entry name" value="T2SS_GspF_sf"/>
</dbReference>
<dbReference type="InterPro" id="IPR010627">
    <property type="entry name" value="Prepilin_pept_A24_N"/>
</dbReference>
<dbReference type="Gene3D" id="1.20.81.30">
    <property type="entry name" value="Type II secretion system (T2SS), domain F"/>
    <property type="match status" value="2"/>
</dbReference>
<dbReference type="GO" id="GO:0004190">
    <property type="term" value="F:aspartic-type endopeptidase activity"/>
    <property type="evidence" value="ECO:0007669"/>
    <property type="project" value="InterPro"/>
</dbReference>
<keyword evidence="15 18" id="KW-0472">Membrane</keyword>
<sequence length="1196" mass="130925">MATEPVPISGLARRLVDQGLIEAEIALKATDDARKAAIPLVSYLVQNGLVEAKAIAASAAEEFGVPLMDLSVFDIDSVPKDLVKEQLIKQHNALPLVRRGVRLFVAVSDPTNLQALDEIKFQTGVNTEPVLVEEDKLAALIDRFLNAQEDSGLGDLDGDDLEDLDMDSFEDNDKGEDDDVGSGTDDTPIVRFVNKMLLDAIKTGASDIHFEPYEKSYRVRFRTDGVLHVVTTPPSNLGQRLAARLKVMSEMDISERRVPQDGRIKMKLSKTRAIDFRVNTLPTLWGEKVVLRILDPSSAKMGIEALGFEPLQQELFLDALHKPQGMVLVTGPTGSGKTVSLYTGLNILNTHERNIATAEDPVEINLEGINQVNVNHRVGLDFSSALRSFLRQDPDIVMVGEIRDLETAEIAIKAAQTGHMVLSTLHTNSAPETLTRLRNMGVPAFNLATSVSLIIAQRLARRLCPECKNPLDVPKEVLEEEGFTEEDIASGFQVYEASGTGCDKCNGGFKGRVGIYEVVKITPELSRIIMEDGNSIDLAEQANRHGFNDLRRSGLEKVMQGVTSLAEANRVTTGISFGGGAGVKPADVALFTRQMATMMRAGVPLVQAFDIVADGVDKPKLAALIREVRNDVAGGNSFAASIRRHPDQFDDLFCNLVDAGEQSGALETMLDRIATYKEKTESLKAKVRKAMTYPIAVLVVAVIVSGILLIKVVPQFEQVFDGFGAELPAFTQMVIGFSEFAQSYWYMILFGIIAAGLLFSEARKRSKSFSNALDRLSLKLPIAGDIIEKSSIARYARTLSTTFAAGVPLVEALNSVAGSTGNNVYVEAVYKVRDDVSTGQQLNFSMRNTGVFPNMVIQMVAIGEEAGALDDMLDKSATYYEEQVDNAVDNLTSLMEPMIMSVLGVLVGGVSLELLTTYGWTGAALFIWVALSIGSFLNVVIYRLPVMLNREWEAQAREILDMEPPEETSSEPFNLMVPRSRCPNCQHQITAMENIPVLSWLFLGRRCSSCKNPIPWRYPGIELLTAIASVAVISTFGFTWLGLFTCLFTWMMIALTFIDYDTKLLPDQITYPLLWLGLILNTFFIGIVSPQDAIVGAIAGYLSLWLIYWGFKLATGKEGMGYGDFKLFGAFGAWLGWQALPSIILISATVGLLYALMQIVLSKQTAAQPIPFGPFLATAGWVTLIFRDTVLAVFLP</sequence>
<feature type="transmembrane region" description="Helical" evidence="18">
    <location>
        <begin position="1069"/>
        <end position="1088"/>
    </location>
</feature>
<evidence type="ECO:0000256" key="11">
    <source>
        <dbReference type="ARBA" id="ARBA00022741"/>
    </source>
</evidence>
<dbReference type="FunFam" id="3.40.50.300:FF:000398">
    <property type="entry name" value="Type IV pilus assembly ATPase PilB"/>
    <property type="match status" value="1"/>
</dbReference>
<name>A0A813AIY8_9DINO</name>
<dbReference type="GO" id="GO:0005524">
    <property type="term" value="F:ATP binding"/>
    <property type="evidence" value="ECO:0007669"/>
    <property type="project" value="UniProtKB-KW"/>
</dbReference>
<dbReference type="InterPro" id="IPR018076">
    <property type="entry name" value="T2SS_GspF_dom"/>
</dbReference>
<dbReference type="GO" id="GO:0006508">
    <property type="term" value="P:proteolysis"/>
    <property type="evidence" value="ECO:0007669"/>
    <property type="project" value="UniProtKB-KW"/>
</dbReference>
<dbReference type="GO" id="GO:0009306">
    <property type="term" value="P:protein secretion"/>
    <property type="evidence" value="ECO:0007669"/>
    <property type="project" value="InterPro"/>
</dbReference>
<keyword evidence="6" id="KW-0489">Methyltransferase</keyword>
<accession>A0A813AIY8</accession>
<evidence type="ECO:0000256" key="18">
    <source>
        <dbReference type="SAM" id="Phobius"/>
    </source>
</evidence>
<dbReference type="Pfam" id="PF05157">
    <property type="entry name" value="MshEN"/>
    <property type="match status" value="1"/>
</dbReference>